<proteinExistence type="predicted"/>
<reference evidence="1" key="1">
    <citation type="submission" date="2020-07" db="EMBL/GenBank/DDBJ databases">
        <title>Multicomponent nature underlies the extraordinary mechanical properties of spider dragline silk.</title>
        <authorList>
            <person name="Kono N."/>
            <person name="Nakamura H."/>
            <person name="Mori M."/>
            <person name="Yoshida Y."/>
            <person name="Ohtoshi R."/>
            <person name="Malay A.D."/>
            <person name="Moran D.A.P."/>
            <person name="Tomita M."/>
            <person name="Numata K."/>
            <person name="Arakawa K."/>
        </authorList>
    </citation>
    <scope>NUCLEOTIDE SEQUENCE</scope>
</reference>
<protein>
    <submittedName>
        <fullName evidence="1">General transcription factor II-I repeat domain-containing protein 2</fullName>
    </submittedName>
</protein>
<gene>
    <name evidence="1" type="primary">GTF2IRD2_4</name>
    <name evidence="1" type="ORF">TNCT_554751</name>
</gene>
<comment type="caution">
    <text evidence="1">The sequence shown here is derived from an EMBL/GenBank/DDBJ whole genome shotgun (WGS) entry which is preliminary data.</text>
</comment>
<dbReference type="EMBL" id="BMAO01035018">
    <property type="protein sequence ID" value="GFR00600.1"/>
    <property type="molecule type" value="Genomic_DNA"/>
</dbReference>
<evidence type="ECO:0000313" key="1">
    <source>
        <dbReference type="EMBL" id="GFR00600.1"/>
    </source>
</evidence>
<accession>A0A8X6I9G1</accession>
<dbReference type="AlphaFoldDB" id="A0A8X6I9G1"/>
<organism evidence="1 2">
    <name type="scientific">Trichonephila clavata</name>
    <name type="common">Joro spider</name>
    <name type="synonym">Nephila clavata</name>
    <dbReference type="NCBI Taxonomy" id="2740835"/>
    <lineage>
        <taxon>Eukaryota</taxon>
        <taxon>Metazoa</taxon>
        <taxon>Ecdysozoa</taxon>
        <taxon>Arthropoda</taxon>
        <taxon>Chelicerata</taxon>
        <taxon>Arachnida</taxon>
        <taxon>Araneae</taxon>
        <taxon>Araneomorphae</taxon>
        <taxon>Entelegynae</taxon>
        <taxon>Araneoidea</taxon>
        <taxon>Nephilidae</taxon>
        <taxon>Trichonephila</taxon>
    </lineage>
</organism>
<name>A0A8X6I9G1_TRICU</name>
<evidence type="ECO:0000313" key="2">
    <source>
        <dbReference type="Proteomes" id="UP000887116"/>
    </source>
</evidence>
<dbReference type="OrthoDB" id="6431883at2759"/>
<dbReference type="Proteomes" id="UP000887116">
    <property type="component" value="Unassembled WGS sequence"/>
</dbReference>
<keyword evidence="2" id="KW-1185">Reference proteome</keyword>
<sequence length="166" mass="18295">MVPLEIAVEAVDGLGTCLFCVDVEATFYGQPVFRSGATEVDRSISLKGIKAEVFEFQILPLAFQESTDISDTAQLVVFICGVNKSFQVNEEILNLKGSAEKCLCKNNLCLEILFGITTDGAPVMISKVKRPLKLLIDKLESNNKTNNCCQRDDLIIIHPLTNQQNL</sequence>